<dbReference type="SUPFAM" id="SSF48371">
    <property type="entry name" value="ARM repeat"/>
    <property type="match status" value="1"/>
</dbReference>
<reference evidence="4 5" key="1">
    <citation type="submission" date="2016-11" db="EMBL/GenBank/DDBJ databases">
        <title>The macronuclear genome of Stentor coeruleus: a giant cell with tiny introns.</title>
        <authorList>
            <person name="Slabodnick M."/>
            <person name="Ruby J.G."/>
            <person name="Reiff S.B."/>
            <person name="Swart E.C."/>
            <person name="Gosai S."/>
            <person name="Prabakaran S."/>
            <person name="Witkowska E."/>
            <person name="Larue G.E."/>
            <person name="Fisher S."/>
            <person name="Freeman R.M."/>
            <person name="Gunawardena J."/>
            <person name="Chu W."/>
            <person name="Stover N.A."/>
            <person name="Gregory B.D."/>
            <person name="Nowacki M."/>
            <person name="Derisi J."/>
            <person name="Roy S.W."/>
            <person name="Marshall W.F."/>
            <person name="Sood P."/>
        </authorList>
    </citation>
    <scope>NUCLEOTIDE SEQUENCE [LARGE SCALE GENOMIC DNA]</scope>
    <source>
        <strain evidence="4">WM001</strain>
    </source>
</reference>
<proteinExistence type="inferred from homology"/>
<keyword evidence="3" id="KW-0653">Protein transport</keyword>
<dbReference type="GO" id="GO:0015031">
    <property type="term" value="P:protein transport"/>
    <property type="evidence" value="ECO:0007669"/>
    <property type="project" value="UniProtKB-KW"/>
</dbReference>
<comment type="similarity">
    <text evidence="1">Belongs to the importin alpha family.</text>
</comment>
<keyword evidence="5" id="KW-1185">Reference proteome</keyword>
<dbReference type="EMBL" id="MPUH01000545">
    <property type="protein sequence ID" value="OMJ77987.1"/>
    <property type="molecule type" value="Genomic_DNA"/>
</dbReference>
<evidence type="ECO:0000313" key="5">
    <source>
        <dbReference type="Proteomes" id="UP000187209"/>
    </source>
</evidence>
<dbReference type="InterPro" id="IPR016024">
    <property type="entry name" value="ARM-type_fold"/>
</dbReference>
<protein>
    <recommendedName>
        <fullName evidence="6">Importin subunit alpha</fullName>
    </recommendedName>
</protein>
<name>A0A1R2BMG5_9CILI</name>
<dbReference type="AlphaFoldDB" id="A0A1R2BMG5"/>
<gene>
    <name evidence="4" type="ORF">SteCoe_22309</name>
</gene>
<evidence type="ECO:0000256" key="1">
    <source>
        <dbReference type="ARBA" id="ARBA00010394"/>
    </source>
</evidence>
<dbReference type="SMART" id="SM00185">
    <property type="entry name" value="ARM"/>
    <property type="match status" value="4"/>
</dbReference>
<sequence length="468" mass="53188">MEIDPEEANSFLSMSQNFSALTLRTRNEIASYLFEPIQKINSNEYPLELEGVTTIRKMLSARSPPCREVVGANILPSLLEMSCTRPEKFIYEVSWMICNIAAGDSYCVKYLLSIYEVSWMICNIAAGDSYCVKYLLSINVLDFLNRHFISASNEIKDQIFWTLGNIAADGQQCQSAIFLSPIFHKVLKYIETLIKPAEKNLVWAVSNLSHIIPDPELPYTPILENFFIKTLIESTNQEILIDACWGLFYITESSKFASIYTNNILKRIIDLMTHFCISLSYSTTRIIGNIVMKTKHSWVVLKELGIVDVISALLDHNMKNVKKEALGILSNLCSEGSDVVSFVRSKGIYEKLLGKLACEEQDIKCEIIWTIANSVHCALTDDVNYIFDIGWVDAQLNVFGCISQPGVRKVLVYGLYLIFSKMKRPLEHAHLRKLKNCEGFSENNDEVMQYFDKIISMYGEDEDCCADN</sequence>
<dbReference type="OrthoDB" id="29145at2759"/>
<evidence type="ECO:0000313" key="4">
    <source>
        <dbReference type="EMBL" id="OMJ77987.1"/>
    </source>
</evidence>
<evidence type="ECO:0008006" key="6">
    <source>
        <dbReference type="Google" id="ProtNLM"/>
    </source>
</evidence>
<evidence type="ECO:0000256" key="3">
    <source>
        <dbReference type="ARBA" id="ARBA00022927"/>
    </source>
</evidence>
<dbReference type="Proteomes" id="UP000187209">
    <property type="component" value="Unassembled WGS sequence"/>
</dbReference>
<comment type="caution">
    <text evidence="4">The sequence shown here is derived from an EMBL/GenBank/DDBJ whole genome shotgun (WGS) entry which is preliminary data.</text>
</comment>
<dbReference type="Gene3D" id="1.25.10.10">
    <property type="entry name" value="Leucine-rich Repeat Variant"/>
    <property type="match status" value="1"/>
</dbReference>
<dbReference type="InterPro" id="IPR011989">
    <property type="entry name" value="ARM-like"/>
</dbReference>
<evidence type="ECO:0000256" key="2">
    <source>
        <dbReference type="ARBA" id="ARBA00022448"/>
    </source>
</evidence>
<dbReference type="PANTHER" id="PTHR23316">
    <property type="entry name" value="IMPORTIN ALPHA"/>
    <property type="match status" value="1"/>
</dbReference>
<organism evidence="4 5">
    <name type="scientific">Stentor coeruleus</name>
    <dbReference type="NCBI Taxonomy" id="5963"/>
    <lineage>
        <taxon>Eukaryota</taxon>
        <taxon>Sar</taxon>
        <taxon>Alveolata</taxon>
        <taxon>Ciliophora</taxon>
        <taxon>Postciliodesmatophora</taxon>
        <taxon>Heterotrichea</taxon>
        <taxon>Heterotrichida</taxon>
        <taxon>Stentoridae</taxon>
        <taxon>Stentor</taxon>
    </lineage>
</organism>
<accession>A0A1R2BMG5</accession>
<keyword evidence="2" id="KW-0813">Transport</keyword>
<dbReference type="Pfam" id="PF00514">
    <property type="entry name" value="Arm"/>
    <property type="match status" value="1"/>
</dbReference>
<dbReference type="InterPro" id="IPR000225">
    <property type="entry name" value="Armadillo"/>
</dbReference>